<accession>A0A0L6VKY3</accession>
<evidence type="ECO:0000313" key="2">
    <source>
        <dbReference type="Proteomes" id="UP000037035"/>
    </source>
</evidence>
<sequence length="646" mass="74490">MYMKLTHKQNTLYMLRFRGKLELTDRGVIRGYLYTLLKNLLTESIKINNIKILHDLNDEEKQILNHIRNASIKATSTVEGQYIVNFLNTPEVVSITRPKVKAMLEKSLFNISDRWPVIQPMSIVEKPQVNHKPKSKFSHKDGMHLLFQKWMMKPNWMKQLNGGWTLSIKLEKNTIYWKSQWNSKSLNVIEKHYKLLKTLADHFQNTSICDRNCAKPEIRKFAKMESLRKIQKINDLLLENEVTSTKEILKARAEYSDNLASVPKIYTDPTTLTHFRPKQVKQKEPSDNYLFNSLESESETSADEEVTLTKPEFLMAIRQIQMNAAHVKSGFLAMHLKKVLEIECQLQISQDWEGAPTYGETYFPITLDYSTTQPKIWNEEILINLPKPGQDQRRLNDTRGITISCNKGKLLLNILATKNLKKLEEEKLFLKTQAGFRKGQEAVAHVAFDRVHKGYDSSKIQGRLGDQLSHPFTREIGTSQGCLSPLLFIIFVNHIFREVTEGIDVPGLHQKVPGLLFSNETLIFANTLEEIESNFIDTSIHVPCVRNSVAYLSRLCMQALPTTKECIQVMKVFQKGCSLTEYICPCCHQFFEGEEWCHYILNCKTFKKEQCKSPETLVPVGSFSSRKSIKLSTPTHGNTRPRWNSD</sequence>
<gene>
    <name evidence="1" type="ORF">VP01_142g2</name>
</gene>
<evidence type="ECO:0000313" key="1">
    <source>
        <dbReference type="EMBL" id="KNZ61242.1"/>
    </source>
</evidence>
<reference evidence="1 2" key="1">
    <citation type="submission" date="2015-08" db="EMBL/GenBank/DDBJ databases">
        <title>Next Generation Sequencing and Analysis of the Genome of Puccinia sorghi L Schw, the Causal Agent of Maize Common Rust.</title>
        <authorList>
            <person name="Rochi L."/>
            <person name="Burguener G."/>
            <person name="Darino M."/>
            <person name="Turjanski A."/>
            <person name="Kreff E."/>
            <person name="Dieguez M.J."/>
            <person name="Sacco F."/>
        </authorList>
    </citation>
    <scope>NUCLEOTIDE SEQUENCE [LARGE SCALE GENOMIC DNA]</scope>
    <source>
        <strain evidence="1 2">RO10H11247</strain>
    </source>
</reference>
<dbReference type="OrthoDB" id="5534248at2759"/>
<comment type="caution">
    <text evidence="1">The sequence shown here is derived from an EMBL/GenBank/DDBJ whole genome shotgun (WGS) entry which is preliminary data.</text>
</comment>
<dbReference type="STRING" id="27349.A0A0L6VKY3"/>
<dbReference type="AlphaFoldDB" id="A0A0L6VKY3"/>
<protein>
    <recommendedName>
        <fullName evidence="3">Reverse transcriptase domain-containing protein</fullName>
    </recommendedName>
</protein>
<dbReference type="VEuPathDB" id="FungiDB:VP01_142g2"/>
<evidence type="ECO:0008006" key="3">
    <source>
        <dbReference type="Google" id="ProtNLM"/>
    </source>
</evidence>
<proteinExistence type="predicted"/>
<name>A0A0L6VKY3_9BASI</name>
<dbReference type="Proteomes" id="UP000037035">
    <property type="component" value="Unassembled WGS sequence"/>
</dbReference>
<keyword evidence="2" id="KW-1185">Reference proteome</keyword>
<organism evidence="1 2">
    <name type="scientific">Puccinia sorghi</name>
    <dbReference type="NCBI Taxonomy" id="27349"/>
    <lineage>
        <taxon>Eukaryota</taxon>
        <taxon>Fungi</taxon>
        <taxon>Dikarya</taxon>
        <taxon>Basidiomycota</taxon>
        <taxon>Pucciniomycotina</taxon>
        <taxon>Pucciniomycetes</taxon>
        <taxon>Pucciniales</taxon>
        <taxon>Pucciniaceae</taxon>
        <taxon>Puccinia</taxon>
    </lineage>
</organism>
<dbReference type="EMBL" id="LAVV01004777">
    <property type="protein sequence ID" value="KNZ61242.1"/>
    <property type="molecule type" value="Genomic_DNA"/>
</dbReference>